<protein>
    <submittedName>
        <fullName evidence="1">Serine hydrolase</fullName>
    </submittedName>
</protein>
<evidence type="ECO:0000313" key="1">
    <source>
        <dbReference type="EMBL" id="CAB0614007.1"/>
    </source>
</evidence>
<dbReference type="PANTHER" id="PTHR43283">
    <property type="entry name" value="BETA-LACTAMASE-RELATED"/>
    <property type="match status" value="1"/>
</dbReference>
<sequence length="273" mass="29944">MNYLERLVESWPVEQCSAAVVTSDAVTTAGDGNIRYELASVTKLLSTYAVLIAVEEGAFALDTPCGPEGATVRHLLAHASGVGFRSTDACKVPEQRRIYSSYGFELLADAIAHEADMPFAQYLDEAVCQPLGMTHTQLWGSAGHESYSTVNDLVLFAREILQPSLIAQETLVQACTVQFPELHGIVPGYGMYKPCPWGLGFEIKGEKNPHWTAAVMPHTTVGHFGQAGTYLWVDRESQRAMVALTNRSFGDWAKPLWAETNAGVWEHLDQLNL</sequence>
<dbReference type="Pfam" id="PF00144">
    <property type="entry name" value="Beta-lactamase"/>
    <property type="match status" value="1"/>
</dbReference>
<dbReference type="SUPFAM" id="SSF56601">
    <property type="entry name" value="beta-lactamase/transpeptidase-like"/>
    <property type="match status" value="1"/>
</dbReference>
<dbReference type="InterPro" id="IPR012338">
    <property type="entry name" value="Beta-lactam/transpept-like"/>
</dbReference>
<dbReference type="InterPro" id="IPR050789">
    <property type="entry name" value="Diverse_Enzym_Activities"/>
</dbReference>
<dbReference type="RefSeq" id="WP_014303686.1">
    <property type="nucleotide sequence ID" value="NZ_CASCJD010000001.1"/>
</dbReference>
<proteinExistence type="predicted"/>
<dbReference type="Gene3D" id="3.40.710.10">
    <property type="entry name" value="DD-peptidase/beta-lactamase superfamily"/>
    <property type="match status" value="1"/>
</dbReference>
<dbReference type="GO" id="GO:0016787">
    <property type="term" value="F:hydrolase activity"/>
    <property type="evidence" value="ECO:0007669"/>
    <property type="project" value="UniProtKB-KW"/>
</dbReference>
<accession>A0A0D6GPH8</accession>
<dbReference type="InterPro" id="IPR001466">
    <property type="entry name" value="Beta-lactam-related"/>
</dbReference>
<organism evidence="1 2">
    <name type="scientific">Corynebacterium diphtheriae</name>
    <dbReference type="NCBI Taxonomy" id="1717"/>
    <lineage>
        <taxon>Bacteria</taxon>
        <taxon>Bacillati</taxon>
        <taxon>Actinomycetota</taxon>
        <taxon>Actinomycetes</taxon>
        <taxon>Mycobacteriales</taxon>
        <taxon>Corynebacteriaceae</taxon>
        <taxon>Corynebacterium</taxon>
    </lineage>
</organism>
<dbReference type="GeneID" id="29421603"/>
<keyword evidence="1" id="KW-0378">Hydrolase</keyword>
<name>A0A0D6GPH8_CORDP</name>
<dbReference type="KEGG" id="cdip:ERS451417_01708"/>
<dbReference type="EMBL" id="CADDAV010000022">
    <property type="protein sequence ID" value="CAB0614007.1"/>
    <property type="molecule type" value="Genomic_DNA"/>
</dbReference>
<dbReference type="AlphaFoldDB" id="A0A0D6GPH8"/>
<gene>
    <name evidence="1" type="ORF">CIP107547_01905</name>
</gene>
<dbReference type="PANTHER" id="PTHR43283:SF15">
    <property type="entry name" value="CONSERVED PROTEIN"/>
    <property type="match status" value="1"/>
</dbReference>
<comment type="caution">
    <text evidence="1">The sequence shown here is derived from an EMBL/GenBank/DDBJ whole genome shotgun (WGS) entry which is preliminary data.</text>
</comment>
<dbReference type="Proteomes" id="UP000480222">
    <property type="component" value="Unassembled WGS sequence"/>
</dbReference>
<evidence type="ECO:0000313" key="2">
    <source>
        <dbReference type="Proteomes" id="UP000480222"/>
    </source>
</evidence>
<reference evidence="1 2" key="1">
    <citation type="submission" date="2020-02" db="EMBL/GenBank/DDBJ databases">
        <authorList>
            <person name="Brisse S."/>
        </authorList>
    </citation>
    <scope>NUCLEOTIDE SEQUENCE [LARGE SCALE GENOMIC DNA]</scope>
    <source>
        <strain evidence="1">CIP107547</strain>
    </source>
</reference>